<evidence type="ECO:0000313" key="2">
    <source>
        <dbReference type="EMBL" id="SFL32925.1"/>
    </source>
</evidence>
<protein>
    <recommendedName>
        <fullName evidence="4">Trypsin-like peptidase domain-containing protein</fullName>
    </recommendedName>
</protein>
<dbReference type="STRING" id="553466.SAMN04487950_3386"/>
<keyword evidence="3" id="KW-1185">Reference proteome</keyword>
<dbReference type="InterPro" id="IPR009003">
    <property type="entry name" value="Peptidase_S1_PA"/>
</dbReference>
<organism evidence="2 3">
    <name type="scientific">Halogranum rubrum</name>
    <dbReference type="NCBI Taxonomy" id="553466"/>
    <lineage>
        <taxon>Archaea</taxon>
        <taxon>Methanobacteriati</taxon>
        <taxon>Methanobacteriota</taxon>
        <taxon>Stenosarchaea group</taxon>
        <taxon>Halobacteria</taxon>
        <taxon>Halobacteriales</taxon>
        <taxon>Haloferacaceae</taxon>
    </lineage>
</organism>
<sequence length="446" mass="47606">MPCTKDFEHLLERKNVIGVEYDEETNTVTVYVSQKLPDSELADEDNVKKLVTDADVKVEDSGFDEERDGFDALSLTVEIPEAETDRKDRHRPVVGGVSEINAKSTAATAGPYPARITDTSSGKWSDDATEGDLVRLSNNHVYARVNKAEFGEPIIQPSPRDGGKHPDDETGTLQGYVPVEVGSTVDVAARSVSVERESPEYHELDDSWPTAVRREDYRSLKGETVRKTGRTTGVTSADVSAVGASVRVNFGDAGTLTLRDQLIAGQMSKGGDSGSPVFHDGSGELVGLLFAGSKRQTILNKIGNVESQLGVELLTEEPGDGDDGNGGDGDGDGGEGDDGDGTRTYRETLDTTVTVSMDGPELSLESFSMQGDISPGEEAEATATVTGTDTGTGWLNVQGEQYTFELTDEHADSGRYVRSVTVRVVVPESAGDSFEVHVEGGYVVKA</sequence>
<dbReference type="Gene3D" id="2.40.10.10">
    <property type="entry name" value="Trypsin-like serine proteases"/>
    <property type="match status" value="1"/>
</dbReference>
<name>A0A1I4GSF9_9EURY</name>
<dbReference type="RefSeq" id="WP_089870691.1">
    <property type="nucleotide sequence ID" value="NZ_FOTC01000004.1"/>
</dbReference>
<dbReference type="Proteomes" id="UP000199607">
    <property type="component" value="Unassembled WGS sequence"/>
</dbReference>
<evidence type="ECO:0008006" key="4">
    <source>
        <dbReference type="Google" id="ProtNLM"/>
    </source>
</evidence>
<dbReference type="SUPFAM" id="SSF50494">
    <property type="entry name" value="Trypsin-like serine proteases"/>
    <property type="match status" value="1"/>
</dbReference>
<accession>A0A1I4GSF9</accession>
<dbReference type="AlphaFoldDB" id="A0A1I4GSF9"/>
<feature type="region of interest" description="Disordered" evidence="1">
    <location>
        <begin position="315"/>
        <end position="344"/>
    </location>
</feature>
<gene>
    <name evidence="2" type="ORF">SAMN04487950_3386</name>
</gene>
<dbReference type="InterPro" id="IPR043504">
    <property type="entry name" value="Peptidase_S1_PA_chymotrypsin"/>
</dbReference>
<evidence type="ECO:0000313" key="3">
    <source>
        <dbReference type="Proteomes" id="UP000199607"/>
    </source>
</evidence>
<dbReference type="EMBL" id="FOTC01000004">
    <property type="protein sequence ID" value="SFL32925.1"/>
    <property type="molecule type" value="Genomic_DNA"/>
</dbReference>
<reference evidence="3" key="1">
    <citation type="submission" date="2016-10" db="EMBL/GenBank/DDBJ databases">
        <authorList>
            <person name="Varghese N."/>
            <person name="Submissions S."/>
        </authorList>
    </citation>
    <scope>NUCLEOTIDE SEQUENCE [LARGE SCALE GENOMIC DNA]</scope>
    <source>
        <strain evidence="3">CGMCC 1.7738</strain>
    </source>
</reference>
<feature type="compositionally biased region" description="Acidic residues" evidence="1">
    <location>
        <begin position="315"/>
        <end position="339"/>
    </location>
</feature>
<feature type="region of interest" description="Disordered" evidence="1">
    <location>
        <begin position="106"/>
        <end position="125"/>
    </location>
</feature>
<evidence type="ECO:0000256" key="1">
    <source>
        <dbReference type="SAM" id="MobiDB-lite"/>
    </source>
</evidence>
<proteinExistence type="predicted"/>